<accession>A0ABD6CT76</accession>
<dbReference type="AlphaFoldDB" id="A0ABD6CT76"/>
<feature type="domain" description="DSBA-like thioredoxin" evidence="1">
    <location>
        <begin position="10"/>
        <end position="207"/>
    </location>
</feature>
<dbReference type="Proteomes" id="UP001597075">
    <property type="component" value="Unassembled WGS sequence"/>
</dbReference>
<dbReference type="EMBL" id="JBHUDL010000004">
    <property type="protein sequence ID" value="MFD1632347.1"/>
    <property type="molecule type" value="Genomic_DNA"/>
</dbReference>
<proteinExistence type="predicted"/>
<keyword evidence="3" id="KW-1185">Reference proteome</keyword>
<name>A0ABD6CT76_9EURY</name>
<dbReference type="PANTHER" id="PTHR13887:SF41">
    <property type="entry name" value="THIOREDOXIN SUPERFAMILY PROTEIN"/>
    <property type="match status" value="1"/>
</dbReference>
<dbReference type="SUPFAM" id="SSF52833">
    <property type="entry name" value="Thioredoxin-like"/>
    <property type="match status" value="1"/>
</dbReference>
<sequence>MSDTQARERITVYSDYVCPFCYLGRQSLDRYQAERAEPLAIDWQPFDLRAGKRDADGEIDPTVDDGKDEDYYTQARENVRRLSEEYDVELAQEIATDVDSRPAQVVSYRLKQTEDYETWLAFDRAVFEALWADGRDIGEMDVLVDCAEAAGCDPSVVRAALDDDDLFTQVDEQFAAAQQRGITGVPTFAYDGHAARGAVPPAQLRRLVEG</sequence>
<protein>
    <submittedName>
        <fullName evidence="2">DsbA family protein</fullName>
    </submittedName>
</protein>
<dbReference type="RefSeq" id="WP_256406355.1">
    <property type="nucleotide sequence ID" value="NZ_CP187151.1"/>
</dbReference>
<evidence type="ECO:0000313" key="3">
    <source>
        <dbReference type="Proteomes" id="UP001597075"/>
    </source>
</evidence>
<reference evidence="2 3" key="1">
    <citation type="journal article" date="2019" name="Int. J. Syst. Evol. Microbiol.">
        <title>The Global Catalogue of Microorganisms (GCM) 10K type strain sequencing project: providing services to taxonomists for standard genome sequencing and annotation.</title>
        <authorList>
            <consortium name="The Broad Institute Genomics Platform"/>
            <consortium name="The Broad Institute Genome Sequencing Center for Infectious Disease"/>
            <person name="Wu L."/>
            <person name="Ma J."/>
        </authorList>
    </citation>
    <scope>NUCLEOTIDE SEQUENCE [LARGE SCALE GENOMIC DNA]</scope>
    <source>
        <strain evidence="2 3">CGMCC 1.10594</strain>
    </source>
</reference>
<dbReference type="Pfam" id="PF01323">
    <property type="entry name" value="DSBA"/>
    <property type="match status" value="1"/>
</dbReference>
<dbReference type="InterPro" id="IPR001853">
    <property type="entry name" value="DSBA-like_thioredoxin_dom"/>
</dbReference>
<dbReference type="PANTHER" id="PTHR13887">
    <property type="entry name" value="GLUTATHIONE S-TRANSFERASE KAPPA"/>
    <property type="match status" value="1"/>
</dbReference>
<dbReference type="InterPro" id="IPR036249">
    <property type="entry name" value="Thioredoxin-like_sf"/>
</dbReference>
<gene>
    <name evidence="2" type="ORF">ACFSBJ_01100</name>
</gene>
<dbReference type="Gene3D" id="3.40.30.10">
    <property type="entry name" value="Glutaredoxin"/>
    <property type="match status" value="1"/>
</dbReference>
<organism evidence="2 3">
    <name type="scientific">Haloplanus ruber</name>
    <dbReference type="NCBI Taxonomy" id="869892"/>
    <lineage>
        <taxon>Archaea</taxon>
        <taxon>Methanobacteriati</taxon>
        <taxon>Methanobacteriota</taxon>
        <taxon>Stenosarchaea group</taxon>
        <taxon>Halobacteria</taxon>
        <taxon>Halobacteriales</taxon>
        <taxon>Haloferacaceae</taxon>
        <taxon>Haloplanus</taxon>
    </lineage>
</organism>
<evidence type="ECO:0000313" key="2">
    <source>
        <dbReference type="EMBL" id="MFD1632347.1"/>
    </source>
</evidence>
<evidence type="ECO:0000259" key="1">
    <source>
        <dbReference type="Pfam" id="PF01323"/>
    </source>
</evidence>
<comment type="caution">
    <text evidence="2">The sequence shown here is derived from an EMBL/GenBank/DDBJ whole genome shotgun (WGS) entry which is preliminary data.</text>
</comment>